<organism evidence="1">
    <name type="scientific">Anguilla anguilla</name>
    <name type="common">European freshwater eel</name>
    <name type="synonym">Muraena anguilla</name>
    <dbReference type="NCBI Taxonomy" id="7936"/>
    <lineage>
        <taxon>Eukaryota</taxon>
        <taxon>Metazoa</taxon>
        <taxon>Chordata</taxon>
        <taxon>Craniata</taxon>
        <taxon>Vertebrata</taxon>
        <taxon>Euteleostomi</taxon>
        <taxon>Actinopterygii</taxon>
        <taxon>Neopterygii</taxon>
        <taxon>Teleostei</taxon>
        <taxon>Anguilliformes</taxon>
        <taxon>Anguillidae</taxon>
        <taxon>Anguilla</taxon>
    </lineage>
</organism>
<name>A0A0E9WT50_ANGAN</name>
<accession>A0A0E9WT50</accession>
<sequence length="65" mass="7147">MKILELNFDVIPHSSIQASVKRAGAQGCPSLAHLCSLCRLYPCIAVDCLDLVTLNSINILLFCHY</sequence>
<reference evidence="1" key="1">
    <citation type="submission" date="2014-11" db="EMBL/GenBank/DDBJ databases">
        <authorList>
            <person name="Amaro Gonzalez C."/>
        </authorList>
    </citation>
    <scope>NUCLEOTIDE SEQUENCE</scope>
</reference>
<dbReference type="EMBL" id="GBXM01015141">
    <property type="protein sequence ID" value="JAH93436.1"/>
    <property type="molecule type" value="Transcribed_RNA"/>
</dbReference>
<dbReference type="AlphaFoldDB" id="A0A0E9WT50"/>
<evidence type="ECO:0000313" key="1">
    <source>
        <dbReference type="EMBL" id="JAH93436.1"/>
    </source>
</evidence>
<protein>
    <submittedName>
        <fullName evidence="1">Uncharacterized protein</fullName>
    </submittedName>
</protein>
<proteinExistence type="predicted"/>
<reference evidence="1" key="2">
    <citation type="journal article" date="2015" name="Fish Shellfish Immunol.">
        <title>Early steps in the European eel (Anguilla anguilla)-Vibrio vulnificus interaction in the gills: Role of the RtxA13 toxin.</title>
        <authorList>
            <person name="Callol A."/>
            <person name="Pajuelo D."/>
            <person name="Ebbesson L."/>
            <person name="Teles M."/>
            <person name="MacKenzie S."/>
            <person name="Amaro C."/>
        </authorList>
    </citation>
    <scope>NUCLEOTIDE SEQUENCE</scope>
</reference>